<evidence type="ECO:0000259" key="1">
    <source>
        <dbReference type="Pfam" id="PF12957"/>
    </source>
</evidence>
<feature type="domain" description="DUF3846" evidence="1">
    <location>
        <begin position="24"/>
        <end position="108"/>
    </location>
</feature>
<keyword evidence="3" id="KW-1185">Reference proteome</keyword>
<protein>
    <recommendedName>
        <fullName evidence="1">DUF3846 domain-containing protein</fullName>
    </recommendedName>
</protein>
<reference evidence="2 3" key="1">
    <citation type="submission" date="2016-10" db="EMBL/GenBank/DDBJ databases">
        <authorList>
            <person name="de Groot N.N."/>
        </authorList>
    </citation>
    <scope>NUCLEOTIDE SEQUENCE [LARGE SCALE GENOMIC DNA]</scope>
    <source>
        <strain evidence="2 3">CGMCC 4.3491</strain>
    </source>
</reference>
<gene>
    <name evidence="2" type="ORF">SAMN05216554_4126</name>
</gene>
<dbReference type="EMBL" id="FNPZ01000005">
    <property type="protein sequence ID" value="SDZ48442.1"/>
    <property type="molecule type" value="Genomic_DNA"/>
</dbReference>
<evidence type="ECO:0000313" key="3">
    <source>
        <dbReference type="Proteomes" id="UP000198891"/>
    </source>
</evidence>
<organism evidence="2 3">
    <name type="scientific">Herbiconiux ginsengi</name>
    <dbReference type="NCBI Taxonomy" id="381665"/>
    <lineage>
        <taxon>Bacteria</taxon>
        <taxon>Bacillati</taxon>
        <taxon>Actinomycetota</taxon>
        <taxon>Actinomycetes</taxon>
        <taxon>Micrococcales</taxon>
        <taxon>Microbacteriaceae</taxon>
        <taxon>Herbiconiux</taxon>
    </lineage>
</organism>
<dbReference type="STRING" id="381665.SAMN05216554_4126"/>
<proteinExistence type="predicted"/>
<dbReference type="RefSeq" id="WP_175494419.1">
    <property type="nucleotide sequence ID" value="NZ_FNPZ01000005.1"/>
</dbReference>
<evidence type="ECO:0000313" key="2">
    <source>
        <dbReference type="EMBL" id="SDZ48442.1"/>
    </source>
</evidence>
<sequence>MTTTFRGILIGAAQLQQVTVPAEQTWRAIQQAIDARNFDVVRCRDGIDLYVDDEGAINRAPFNLPLTIIAHTLGHPTALFGSALALTADDEGDTKGLSDEQAKAVTDAIEQKPSPEVVDAVVATLSVHPAFVPIIAMLRSL</sequence>
<name>A0A1H3TDV4_9MICO</name>
<dbReference type="Proteomes" id="UP000198891">
    <property type="component" value="Unassembled WGS sequence"/>
</dbReference>
<dbReference type="AlphaFoldDB" id="A0A1H3TDV4"/>
<dbReference type="Pfam" id="PF12957">
    <property type="entry name" value="DUF3846"/>
    <property type="match status" value="1"/>
</dbReference>
<dbReference type="InterPro" id="IPR024559">
    <property type="entry name" value="DUF3846"/>
</dbReference>
<accession>A0A1H3TDV4</accession>